<gene>
    <name evidence="11" type="ORF">Cni_G28890</name>
</gene>
<keyword evidence="12" id="KW-1185">Reference proteome</keyword>
<dbReference type="InterPro" id="IPR041118">
    <property type="entry name" value="Rx_N"/>
</dbReference>
<keyword evidence="2" id="KW-0433">Leucine-rich repeat</keyword>
<dbReference type="Gene3D" id="1.10.10.10">
    <property type="entry name" value="Winged helix-like DNA-binding domain superfamily/Winged helix DNA-binding domain"/>
    <property type="match status" value="1"/>
</dbReference>
<evidence type="ECO:0000313" key="11">
    <source>
        <dbReference type="EMBL" id="WOL20088.1"/>
    </source>
</evidence>
<dbReference type="GO" id="GO:0005524">
    <property type="term" value="F:ATP binding"/>
    <property type="evidence" value="ECO:0007669"/>
    <property type="project" value="UniProtKB-KW"/>
</dbReference>
<evidence type="ECO:0000259" key="8">
    <source>
        <dbReference type="Pfam" id="PF18052"/>
    </source>
</evidence>
<evidence type="ECO:0000259" key="10">
    <source>
        <dbReference type="Pfam" id="PF23598"/>
    </source>
</evidence>
<dbReference type="Pfam" id="PF18052">
    <property type="entry name" value="Rx_N"/>
    <property type="match status" value="1"/>
</dbReference>
<sequence length="1058" mass="120849">MAILLQFFVPRYLGKLSNFIEDETFKVLCVKGEMRRLHRWLTRIGPYLQDAEQRMHHEDTIDTWVKELKGVMYDAEDIIDLCLYKGGELLEVHSSASNSVVCCPLNLILSCFECAKFRLEIAYRIRGLNARLKEIIEDNNVVSRLVHREQVPQDYTVKLPETSPAQVKEDIVGTQIKDAADKLIRMILDNDNERCSVFGIVGMGGIGKTTLAQKIYNDERIKNNFSNRQAWMYISRTYSDVKLLKQIVKDLGGNDNGAETIAPLETQLISLLSSTRKFFLVLDDVWTSNVWSNLLRKAFLNGEANCTILFTSRDLLMGGDMGANYVHPVEFIDEGSGWELLHKLVFGADRSIIPEGLEQIGKKIVQKCDRLPLAIKVMGGVLRKESTRRGWERVLESDIWRMNRIDDELPRALYLSYDVLPTHLKQCFLTCALYTRISNSTDLVRLWVAEGFIVEQGDGLMEETAEGYYKELVLRNLLQIDTTYATGNIFSMHDFLRSLGAKLMEDEGITISEGQSTNRNSLIKVRRLSLSNKEDTLTLPSVVIQQKCLRFLRLFNSPETKTIKDDVIKGLQHLRVLDICDTSIEVLPISIMKLLHLRYLDLDRTYIQELPESIGDLAYLQTLNISGCPSLHRLPNGITRLSNLRCLRAEDTPLTHVPRGIGKLTNLNHFDGFVVGQDDSPSSIVEGWNLEELQSFSNLRHLSIWRLDRASTTEGPAVLDNMTCLRHLHVCWTKEGDGAPLSKEQIQNAEKVFNDLNPPASIEDLEMHNFPGGQFPETIRSTSFPHLELLTLWYLPSCTQLPPLGQLPQLKYLSIKRAEAIKKIGPEFLGDWNSSRAPAFPKLDYLEFIDMPSWEEWVLWTEQEVRDERNHLKIFPNLTGFHLQDCSELRALPQAFSHSTNLKTFVLTSVDNLREIENLPFLTDGLYVINCKRLERISNHPSLKHLYVEDCSNLVYVGKLHALHHLVLRCPPTNEHLPQWLSNLLMKQQEGAHFDSQHSVKKFELQCGLPLLKSCLEGKANWPIIQQIPEVEIVTIDGNNFMLYTKDNKPQTNVVDSE</sequence>
<dbReference type="InterPro" id="IPR058922">
    <property type="entry name" value="WHD_DRP"/>
</dbReference>
<dbReference type="GO" id="GO:0051707">
    <property type="term" value="P:response to other organism"/>
    <property type="evidence" value="ECO:0007669"/>
    <property type="project" value="UniProtKB-ARBA"/>
</dbReference>
<dbReference type="PANTHER" id="PTHR36766:SF70">
    <property type="entry name" value="DISEASE RESISTANCE PROTEIN RGA4"/>
    <property type="match status" value="1"/>
</dbReference>
<dbReference type="Gene3D" id="3.40.50.300">
    <property type="entry name" value="P-loop containing nucleotide triphosphate hydrolases"/>
    <property type="match status" value="1"/>
</dbReference>
<dbReference type="Pfam" id="PF00931">
    <property type="entry name" value="NB-ARC"/>
    <property type="match status" value="1"/>
</dbReference>
<evidence type="ECO:0000313" key="12">
    <source>
        <dbReference type="Proteomes" id="UP001327560"/>
    </source>
</evidence>
<dbReference type="SUPFAM" id="SSF52540">
    <property type="entry name" value="P-loop containing nucleoside triphosphate hydrolases"/>
    <property type="match status" value="1"/>
</dbReference>
<dbReference type="AlphaFoldDB" id="A0AAQ3L3K7"/>
<feature type="domain" description="Disease resistance protein winged helix" evidence="9">
    <location>
        <begin position="440"/>
        <end position="498"/>
    </location>
</feature>
<dbReference type="CDD" id="cd14798">
    <property type="entry name" value="RX-CC_like"/>
    <property type="match status" value="1"/>
</dbReference>
<feature type="domain" description="Disease resistance R13L4/SHOC-2-like LRR" evidence="10">
    <location>
        <begin position="572"/>
        <end position="849"/>
    </location>
</feature>
<accession>A0AAQ3L3K7</accession>
<dbReference type="InterPro" id="IPR038005">
    <property type="entry name" value="RX-like_CC"/>
</dbReference>
<proteinExistence type="inferred from homology"/>
<dbReference type="PRINTS" id="PR00364">
    <property type="entry name" value="DISEASERSIST"/>
</dbReference>
<keyword evidence="4" id="KW-0547">Nucleotide-binding</keyword>
<evidence type="ECO:0000256" key="6">
    <source>
        <dbReference type="ARBA" id="ARBA00022840"/>
    </source>
</evidence>
<dbReference type="InterPro" id="IPR027417">
    <property type="entry name" value="P-loop_NTPase"/>
</dbReference>
<dbReference type="Proteomes" id="UP001327560">
    <property type="component" value="Chromosome 9"/>
</dbReference>
<keyword evidence="3" id="KW-0677">Repeat</keyword>
<protein>
    <submittedName>
        <fullName evidence="11">Disease resistance protein RGA3</fullName>
    </submittedName>
</protein>
<evidence type="ECO:0000256" key="2">
    <source>
        <dbReference type="ARBA" id="ARBA00022614"/>
    </source>
</evidence>
<dbReference type="InterPro" id="IPR002182">
    <property type="entry name" value="NB-ARC"/>
</dbReference>
<dbReference type="Gene3D" id="1.20.5.4130">
    <property type="match status" value="1"/>
</dbReference>
<dbReference type="Pfam" id="PF23598">
    <property type="entry name" value="LRR_14"/>
    <property type="match status" value="1"/>
</dbReference>
<evidence type="ECO:0000256" key="1">
    <source>
        <dbReference type="ARBA" id="ARBA00008894"/>
    </source>
</evidence>
<dbReference type="InterPro" id="IPR042197">
    <property type="entry name" value="Apaf_helical"/>
</dbReference>
<keyword evidence="6" id="KW-0067">ATP-binding</keyword>
<evidence type="ECO:0000259" key="7">
    <source>
        <dbReference type="Pfam" id="PF00931"/>
    </source>
</evidence>
<dbReference type="InterPro" id="IPR032675">
    <property type="entry name" value="LRR_dom_sf"/>
</dbReference>
<dbReference type="Pfam" id="PF23559">
    <property type="entry name" value="WHD_DRP"/>
    <property type="match status" value="1"/>
</dbReference>
<comment type="similarity">
    <text evidence="1">Belongs to the disease resistance NB-LRR family.</text>
</comment>
<dbReference type="EMBL" id="CP136898">
    <property type="protein sequence ID" value="WOL20088.1"/>
    <property type="molecule type" value="Genomic_DNA"/>
</dbReference>
<dbReference type="Gene3D" id="3.80.10.10">
    <property type="entry name" value="Ribonuclease Inhibitor"/>
    <property type="match status" value="2"/>
</dbReference>
<dbReference type="Gene3D" id="1.10.8.430">
    <property type="entry name" value="Helical domain of apoptotic protease-activating factors"/>
    <property type="match status" value="1"/>
</dbReference>
<reference evidence="11 12" key="1">
    <citation type="submission" date="2023-10" db="EMBL/GenBank/DDBJ databases">
        <title>Chromosome-scale genome assembly provides insights into flower coloration mechanisms of Canna indica.</title>
        <authorList>
            <person name="Li C."/>
        </authorList>
    </citation>
    <scope>NUCLEOTIDE SEQUENCE [LARGE SCALE GENOMIC DNA]</scope>
    <source>
        <tissue evidence="11">Flower</tissue>
    </source>
</reference>
<evidence type="ECO:0000256" key="5">
    <source>
        <dbReference type="ARBA" id="ARBA00022821"/>
    </source>
</evidence>
<keyword evidence="5" id="KW-0611">Plant defense</keyword>
<feature type="domain" description="Disease resistance N-terminal" evidence="8">
    <location>
        <begin position="11"/>
        <end position="88"/>
    </location>
</feature>
<dbReference type="GO" id="GO:0043531">
    <property type="term" value="F:ADP binding"/>
    <property type="evidence" value="ECO:0007669"/>
    <property type="project" value="InterPro"/>
</dbReference>
<evidence type="ECO:0000259" key="9">
    <source>
        <dbReference type="Pfam" id="PF23559"/>
    </source>
</evidence>
<evidence type="ECO:0000256" key="3">
    <source>
        <dbReference type="ARBA" id="ARBA00022737"/>
    </source>
</evidence>
<dbReference type="GO" id="GO:0006952">
    <property type="term" value="P:defense response"/>
    <property type="evidence" value="ECO:0007669"/>
    <property type="project" value="UniProtKB-KW"/>
</dbReference>
<organism evidence="11 12">
    <name type="scientific">Canna indica</name>
    <name type="common">Indian-shot</name>
    <dbReference type="NCBI Taxonomy" id="4628"/>
    <lineage>
        <taxon>Eukaryota</taxon>
        <taxon>Viridiplantae</taxon>
        <taxon>Streptophyta</taxon>
        <taxon>Embryophyta</taxon>
        <taxon>Tracheophyta</taxon>
        <taxon>Spermatophyta</taxon>
        <taxon>Magnoliopsida</taxon>
        <taxon>Liliopsida</taxon>
        <taxon>Zingiberales</taxon>
        <taxon>Cannaceae</taxon>
        <taxon>Canna</taxon>
    </lineage>
</organism>
<dbReference type="PANTHER" id="PTHR36766">
    <property type="entry name" value="PLANT BROAD-SPECTRUM MILDEW RESISTANCE PROTEIN RPW8"/>
    <property type="match status" value="1"/>
</dbReference>
<name>A0AAQ3L3K7_9LILI</name>
<dbReference type="SUPFAM" id="SSF52058">
    <property type="entry name" value="L domain-like"/>
    <property type="match status" value="1"/>
</dbReference>
<dbReference type="InterPro" id="IPR055414">
    <property type="entry name" value="LRR_R13L4/SHOC2-like"/>
</dbReference>
<evidence type="ECO:0000256" key="4">
    <source>
        <dbReference type="ARBA" id="ARBA00022741"/>
    </source>
</evidence>
<feature type="domain" description="NB-ARC" evidence="7">
    <location>
        <begin position="178"/>
        <end position="348"/>
    </location>
</feature>
<dbReference type="InterPro" id="IPR036388">
    <property type="entry name" value="WH-like_DNA-bd_sf"/>
</dbReference>